<proteinExistence type="predicted"/>
<keyword evidence="4" id="KW-1185">Reference proteome</keyword>
<accession>A0A0E9MYI4</accession>
<reference evidence="3 4" key="1">
    <citation type="submission" date="2015-04" db="EMBL/GenBank/DDBJ databases">
        <title>Whole genome shotgun sequence of Flavihumibacter petaseus NBRC 106054.</title>
        <authorList>
            <person name="Miyazawa S."/>
            <person name="Hosoyama A."/>
            <person name="Hashimoto M."/>
            <person name="Noguchi M."/>
            <person name="Tsuchikane K."/>
            <person name="Ohji S."/>
            <person name="Yamazoe A."/>
            <person name="Ichikawa N."/>
            <person name="Kimura A."/>
            <person name="Fujita N."/>
        </authorList>
    </citation>
    <scope>NUCLEOTIDE SEQUENCE [LARGE SCALE GENOMIC DNA]</scope>
    <source>
        <strain evidence="3 4">NBRC 106054</strain>
    </source>
</reference>
<evidence type="ECO:0000256" key="2">
    <source>
        <dbReference type="SAM" id="SignalP"/>
    </source>
</evidence>
<dbReference type="OrthoDB" id="680874at2"/>
<protein>
    <recommendedName>
        <fullName evidence="5">CBM11 domain-containing protein</fullName>
    </recommendedName>
</protein>
<evidence type="ECO:0000313" key="3">
    <source>
        <dbReference type="EMBL" id="GAO42568.1"/>
    </source>
</evidence>
<feature type="signal peptide" evidence="2">
    <location>
        <begin position="1"/>
        <end position="20"/>
    </location>
</feature>
<evidence type="ECO:0000313" key="4">
    <source>
        <dbReference type="Proteomes" id="UP000033121"/>
    </source>
</evidence>
<dbReference type="Proteomes" id="UP000033121">
    <property type="component" value="Unassembled WGS sequence"/>
</dbReference>
<dbReference type="RefSeq" id="WP_157473930.1">
    <property type="nucleotide sequence ID" value="NZ_BBWV01000001.1"/>
</dbReference>
<feature type="compositionally biased region" description="Pro residues" evidence="1">
    <location>
        <begin position="39"/>
        <end position="48"/>
    </location>
</feature>
<gene>
    <name evidence="3" type="ORF">FPE01S_01_15830</name>
</gene>
<organism evidence="3 4">
    <name type="scientific">Flavihumibacter petaseus NBRC 106054</name>
    <dbReference type="NCBI Taxonomy" id="1220578"/>
    <lineage>
        <taxon>Bacteria</taxon>
        <taxon>Pseudomonadati</taxon>
        <taxon>Bacteroidota</taxon>
        <taxon>Chitinophagia</taxon>
        <taxon>Chitinophagales</taxon>
        <taxon>Chitinophagaceae</taxon>
        <taxon>Flavihumibacter</taxon>
    </lineage>
</organism>
<dbReference type="AlphaFoldDB" id="A0A0E9MYI4"/>
<feature type="chain" id="PRO_5002429943" description="CBM11 domain-containing protein" evidence="2">
    <location>
        <begin position="21"/>
        <end position="556"/>
    </location>
</feature>
<dbReference type="PROSITE" id="PS51257">
    <property type="entry name" value="PROKAR_LIPOPROTEIN"/>
    <property type="match status" value="1"/>
</dbReference>
<sequence length="556" mass="62004">MKLITSILLSTCIVVLLGLAGCQKETYTSRDTSGLKPTPVDPPDPPDPTLVSFDPADAMDDWEIAGPGPKNAEKVGAKEGEAWLKSAIKNGEDYIHFIKRRPAVVDAKLSEEDGQFVFWFYCADVTQLKADGQIEMTSSGESDKKEYSWNLAGIIPTLKNGWNEIALNFSDAAKSDGDGGPDIHAFNFFRMYFWTNGKDHADLDVGVDDLRFRKKPATPVNPAILFDAADKLLDWEIAGPGAKTEEKAGKKEGEAWLKSAIMSGEDYIHFIKRRPTPVDPNLTEQNGQFVFWFYVADVASLKEDGQIELTSSGESDKKEYSWNIAPLIPSLKNGWNEIRLNFNAAAKSDGDGGPDIHAFNFFRMYFWTKDKAHADMEVGVDGLRFEERQIVSVSFDNCDLIDNWETAGGKGTIEKPGKKEGEGWLSAPITNGEDYMHFIKRRPETLNPNLTKATGALKFWFYVEDVSKIKDDGQFELTSSGESDKNEYSWNLGPMLPNLKNGWNELTLNFSDAAESSGDGGPDVTKFNFFRLYMWTSGKDHPDVKIGLDDLRIVEK</sequence>
<comment type="caution">
    <text evidence="3">The sequence shown here is derived from an EMBL/GenBank/DDBJ whole genome shotgun (WGS) entry which is preliminary data.</text>
</comment>
<evidence type="ECO:0008006" key="5">
    <source>
        <dbReference type="Google" id="ProtNLM"/>
    </source>
</evidence>
<keyword evidence="2" id="KW-0732">Signal</keyword>
<feature type="region of interest" description="Disordered" evidence="1">
    <location>
        <begin position="28"/>
        <end position="48"/>
    </location>
</feature>
<dbReference type="STRING" id="1220578.FPE01S_01_15830"/>
<dbReference type="EMBL" id="BBWV01000001">
    <property type="protein sequence ID" value="GAO42568.1"/>
    <property type="molecule type" value="Genomic_DNA"/>
</dbReference>
<evidence type="ECO:0000256" key="1">
    <source>
        <dbReference type="SAM" id="MobiDB-lite"/>
    </source>
</evidence>
<name>A0A0E9MYI4_9BACT</name>